<dbReference type="Proteomes" id="UP001642483">
    <property type="component" value="Unassembled WGS sequence"/>
</dbReference>
<name>A0ABP0GG05_CLALP</name>
<accession>A0ABP0GG05</accession>
<gene>
    <name evidence="1" type="ORF">CVLEPA_LOCUS23297</name>
</gene>
<dbReference type="EMBL" id="CAWYQH010000119">
    <property type="protein sequence ID" value="CAK8690713.1"/>
    <property type="molecule type" value="Genomic_DNA"/>
</dbReference>
<evidence type="ECO:0000313" key="2">
    <source>
        <dbReference type="Proteomes" id="UP001642483"/>
    </source>
</evidence>
<comment type="caution">
    <text evidence="1">The sequence shown here is derived from an EMBL/GenBank/DDBJ whole genome shotgun (WGS) entry which is preliminary data.</text>
</comment>
<sequence length="509" mass="58378">MFAFNGGGDGRRRGCRFASTYRPAVWKCRRTTQSSGLPICLNARLIRPSSPYYGHSLLPRTVSQYIQPTFPITRPVFCYQPPKTPRNRLCPERSVRMPSSAYSLGAGDGVVIQQPKVLKPLILPKKCPNLSVDSGCEVSEADVSSGTDDSDEELEEIYQQIGVDLPKTRSKKEKIRLSLDEFSKKTDELYDQLKFSHIISAEQYKTALSNLFRESRYYFYKLESSAVSEIMSKTKHWETSKVGDVFQHDKLCMAEILTVHLLQLVHAYHEYGYVSLDSTDPLSMTSFYRGEFFLGGATPENCLMHVTSYCYTTMMKMLELSECPHRDQSIFSTCRWPNNSDFEASLVHWTHCIECDPFHSDNRDELDLDLLINGSDDVSSRITGFRSTSSNEIVNASNYLKIFSWSVQYLQNPDLEDENFYLCCQGVKPYLRETEYILQSDAVKYVFGRLVSSKLNFTNPTLEEITTECRPVGRFEELHSFGRKLPLYPVAVGILIDFLRHKRFNRTCF</sequence>
<reference evidence="1 2" key="1">
    <citation type="submission" date="2024-02" db="EMBL/GenBank/DDBJ databases">
        <authorList>
            <person name="Daric V."/>
            <person name="Darras S."/>
        </authorList>
    </citation>
    <scope>NUCLEOTIDE SEQUENCE [LARGE SCALE GENOMIC DNA]</scope>
</reference>
<keyword evidence="2" id="KW-1185">Reference proteome</keyword>
<proteinExistence type="predicted"/>
<organism evidence="1 2">
    <name type="scientific">Clavelina lepadiformis</name>
    <name type="common">Light-bulb sea squirt</name>
    <name type="synonym">Ascidia lepadiformis</name>
    <dbReference type="NCBI Taxonomy" id="159417"/>
    <lineage>
        <taxon>Eukaryota</taxon>
        <taxon>Metazoa</taxon>
        <taxon>Chordata</taxon>
        <taxon>Tunicata</taxon>
        <taxon>Ascidiacea</taxon>
        <taxon>Aplousobranchia</taxon>
        <taxon>Clavelinidae</taxon>
        <taxon>Clavelina</taxon>
    </lineage>
</organism>
<protein>
    <submittedName>
        <fullName evidence="1">Uncharacterized protein</fullName>
    </submittedName>
</protein>
<evidence type="ECO:0000313" key="1">
    <source>
        <dbReference type="EMBL" id="CAK8690713.1"/>
    </source>
</evidence>